<evidence type="ECO:0000256" key="1">
    <source>
        <dbReference type="ARBA" id="ARBA00008000"/>
    </source>
</evidence>
<evidence type="ECO:0000256" key="7">
    <source>
        <dbReference type="PIRSR" id="PIRSR625650-3"/>
    </source>
</evidence>
<protein>
    <submittedName>
        <fullName evidence="10">Flavoprotein</fullName>
    </submittedName>
    <submittedName>
        <fullName evidence="11">Putative FAD-linked oxidoreductase</fullName>
    </submittedName>
</protein>
<feature type="binding site" evidence="6">
    <location>
        <position position="400"/>
    </location>
    <ligand>
        <name>substrate</name>
    </ligand>
</feature>
<keyword evidence="13" id="KW-1185">Reference proteome</keyword>
<comment type="similarity">
    <text evidence="1">Belongs to the FAD-binding oxidoreductase/transferase type 4 family.</text>
</comment>
<dbReference type="PATRIC" id="fig|1528099.3.peg.989"/>
<sequence>MTATENMSKVPLPPMYYNLWGVPEEAKPLSEDIKKLLMSVFGISGDVTPNLDSSQVKLEESRISAEHRAGLAKIVGEEYVSTEHEQRLRRAAGKSSADQLFFASGKTVPAPDAVVAPANEDELLAILQYCSQEGIAVVPFSGGTSVVGGLRPLRGKFSSVISVDMARINQLISIDEQSMTATFGAGIPGPEAEKLLHEKGYQIGHLPQSFPYAVLGGYAATRSSGQSSAGYGPFDQMVRHIRMVTPQGIWESSKAPFSAAGPDLRQLIIGSEGTFGIISEVTVNIHPVRETVRHEAFVFPDFATGAEALRKVTQAGTGVTVLRLSDEIESAMNLATVDDLGSDEKVGGCLAITMYEGTEEHARLAHEETRNIMLANGATSLGAGPAEEWEKNRFNAPSLRDSLIVNEILSDTCETATDWSNLINLKAKVTEKMVARLTKGGKPALVMCHISHVCHAGASLYFTFVAKQDEDPVAQYFDAKQGLLDAIEEVGGTVSHHHAVGTDHLSGMRWEIGDLGVTVLQSVKDALDPAGIMNPGKLIPQD</sequence>
<dbReference type="Gene3D" id="3.30.465.10">
    <property type="match status" value="1"/>
</dbReference>
<gene>
    <name evidence="10" type="ORF">AL705_05045</name>
    <name evidence="11" type="ORF">LC603019_00989</name>
</gene>
<dbReference type="Gene3D" id="3.30.43.10">
    <property type="entry name" value="Uridine Diphospho-n-acetylenolpyruvylglucosamine Reductase, domain 2"/>
    <property type="match status" value="1"/>
</dbReference>
<dbReference type="InterPro" id="IPR025650">
    <property type="entry name" value="Alkyl-DHAP_Synthase"/>
</dbReference>
<dbReference type="GO" id="GO:0016491">
    <property type="term" value="F:oxidoreductase activity"/>
    <property type="evidence" value="ECO:0007669"/>
    <property type="project" value="UniProtKB-KW"/>
</dbReference>
<dbReference type="KEGG" id="cbq:AL705_05045"/>
<evidence type="ECO:0000313" key="11">
    <source>
        <dbReference type="EMBL" id="VHO00809.1"/>
    </source>
</evidence>
<evidence type="ECO:0000256" key="4">
    <source>
        <dbReference type="ARBA" id="ARBA00023002"/>
    </source>
</evidence>
<evidence type="ECO:0000313" key="10">
    <source>
        <dbReference type="EMBL" id="ALE19083.1"/>
    </source>
</evidence>
<accession>A0A0M4MCA8</accession>
<evidence type="ECO:0000256" key="5">
    <source>
        <dbReference type="PIRSR" id="PIRSR625650-1"/>
    </source>
</evidence>
<dbReference type="PANTHER" id="PTHR46568:SF1">
    <property type="entry name" value="ALKYLDIHYDROXYACETONEPHOSPHATE SYNTHASE, PEROXISOMAL"/>
    <property type="match status" value="1"/>
</dbReference>
<dbReference type="Proteomes" id="UP000324288">
    <property type="component" value="Chromosome"/>
</dbReference>
<dbReference type="InterPro" id="IPR036318">
    <property type="entry name" value="FAD-bd_PCMH-like_sf"/>
</dbReference>
<reference evidence="11 13" key="3">
    <citation type="submission" date="2019-04" db="EMBL/GenBank/DDBJ databases">
        <authorList>
            <person name="Seth-Smith MB H."/>
            <person name="Seth-Smith H."/>
        </authorList>
    </citation>
    <scope>NUCLEOTIDE SEQUENCE [LARGE SCALE GENOMIC DNA]</scope>
    <source>
        <strain evidence="11">USB-603019</strain>
    </source>
</reference>
<dbReference type="Pfam" id="PF02913">
    <property type="entry name" value="FAD-oxidase_C"/>
    <property type="match status" value="1"/>
</dbReference>
<proteinExistence type="inferred from homology"/>
<dbReference type="InterPro" id="IPR016166">
    <property type="entry name" value="FAD-bd_PCMH"/>
</dbReference>
<dbReference type="GO" id="GO:0008610">
    <property type="term" value="P:lipid biosynthetic process"/>
    <property type="evidence" value="ECO:0007669"/>
    <property type="project" value="InterPro"/>
</dbReference>
<name>A0A0M4MCA8_9ACTN</name>
<reference evidence="10" key="2">
    <citation type="journal article" date="2016" name="Int. J. Syst. Evol. Microbiol.">
        <title>Lawsonella clevelandensis gen. nov., sp. nov., a new member of the suborder Corynebacterineae isolated from human abscesses.</title>
        <authorList>
            <person name="Bell M.E."/>
            <person name="Bernard K.A."/>
            <person name="Harrington S.M."/>
            <person name="Patel N.B."/>
            <person name="Tucker T.A."/>
            <person name="Metcalfe M.G."/>
            <person name="McQuiston J.R."/>
        </authorList>
    </citation>
    <scope>NUCLEOTIDE SEQUENCE</scope>
    <source>
        <strain evidence="10">X1698</strain>
    </source>
</reference>
<evidence type="ECO:0000259" key="9">
    <source>
        <dbReference type="PROSITE" id="PS51387"/>
    </source>
</evidence>
<dbReference type="Gene3D" id="3.30.70.3450">
    <property type="match status" value="1"/>
</dbReference>
<comment type="cofactor">
    <cofactor evidence="7">
        <name>FAD</name>
        <dbReference type="ChEBI" id="CHEBI:57692"/>
    </cofactor>
</comment>
<dbReference type="RefSeq" id="WP_053962086.1">
    <property type="nucleotide sequence ID" value="NZ_CAJPTR010000024.1"/>
</dbReference>
<feature type="binding site" evidence="7">
    <location>
        <begin position="221"/>
        <end position="224"/>
    </location>
    <ligand>
        <name>FAD</name>
        <dbReference type="ChEBI" id="CHEBI:57692"/>
    </ligand>
</feature>
<evidence type="ECO:0000313" key="13">
    <source>
        <dbReference type="Proteomes" id="UP000324288"/>
    </source>
</evidence>
<feature type="site" description="Important for enzyme activity" evidence="8">
    <location>
        <position position="323"/>
    </location>
</feature>
<dbReference type="OrthoDB" id="9811557at2"/>
<evidence type="ECO:0000256" key="8">
    <source>
        <dbReference type="PIRSR" id="PIRSR625650-4"/>
    </source>
</evidence>
<evidence type="ECO:0000256" key="6">
    <source>
        <dbReference type="PIRSR" id="PIRSR625650-2"/>
    </source>
</evidence>
<dbReference type="EMBL" id="CP012390">
    <property type="protein sequence ID" value="ALE19083.1"/>
    <property type="molecule type" value="Genomic_DNA"/>
</dbReference>
<keyword evidence="3 7" id="KW-0274">FAD</keyword>
<dbReference type="EMBL" id="LR584267">
    <property type="protein sequence ID" value="VHO00809.1"/>
    <property type="molecule type" value="Genomic_DNA"/>
</dbReference>
<dbReference type="SUPFAM" id="SSF56176">
    <property type="entry name" value="FAD-binding/transporter-associated domain-like"/>
    <property type="match status" value="1"/>
</dbReference>
<dbReference type="InterPro" id="IPR016167">
    <property type="entry name" value="FAD-bd_PCMH_sub1"/>
</dbReference>
<organism evidence="10 12">
    <name type="scientific">Lawsonella clevelandensis</name>
    <dbReference type="NCBI Taxonomy" id="1528099"/>
    <lineage>
        <taxon>Bacteria</taxon>
        <taxon>Bacillati</taxon>
        <taxon>Actinomycetota</taxon>
        <taxon>Actinomycetes</taxon>
        <taxon>Mycobacteriales</taxon>
        <taxon>Lawsonellaceae</taxon>
        <taxon>Lawsonella</taxon>
    </lineage>
</organism>
<feature type="binding site" evidence="7">
    <location>
        <begin position="272"/>
        <end position="278"/>
    </location>
    <ligand>
        <name>FAD</name>
        <dbReference type="ChEBI" id="CHEBI:57692"/>
    </ligand>
</feature>
<dbReference type="Proteomes" id="UP000068137">
    <property type="component" value="Chromosome"/>
</dbReference>
<feature type="domain" description="FAD-binding PCMH-type" evidence="9">
    <location>
        <begin position="107"/>
        <end position="288"/>
    </location>
</feature>
<dbReference type="PROSITE" id="PS51387">
    <property type="entry name" value="FAD_PCMH"/>
    <property type="match status" value="1"/>
</dbReference>
<evidence type="ECO:0000313" key="12">
    <source>
        <dbReference type="Proteomes" id="UP000068137"/>
    </source>
</evidence>
<dbReference type="AlphaFoldDB" id="A0A0M4MCA8"/>
<dbReference type="InterPro" id="IPR016164">
    <property type="entry name" value="FAD-linked_Oxase-like_C"/>
</dbReference>
<dbReference type="GO" id="GO:0008609">
    <property type="term" value="F:alkylglycerone-phosphate synthase activity"/>
    <property type="evidence" value="ECO:0007669"/>
    <property type="project" value="InterPro"/>
</dbReference>
<feature type="active site" description="Proton donor/acceptor" evidence="5">
    <location>
        <position position="461"/>
    </location>
</feature>
<evidence type="ECO:0000256" key="3">
    <source>
        <dbReference type="ARBA" id="ARBA00022827"/>
    </source>
</evidence>
<feature type="binding site" evidence="7">
    <location>
        <begin position="139"/>
        <end position="145"/>
    </location>
    <ligand>
        <name>FAD</name>
        <dbReference type="ChEBI" id="CHEBI:57692"/>
    </ligand>
</feature>
<dbReference type="InterPro" id="IPR004113">
    <property type="entry name" value="FAD-bd_oxidored_4_C"/>
</dbReference>
<dbReference type="Pfam" id="PF01565">
    <property type="entry name" value="FAD_binding_4"/>
    <property type="match status" value="1"/>
</dbReference>
<keyword evidence="2" id="KW-0285">Flavoprotein</keyword>
<dbReference type="Gene3D" id="3.30.300.330">
    <property type="match status" value="1"/>
</dbReference>
<evidence type="ECO:0000256" key="2">
    <source>
        <dbReference type="ARBA" id="ARBA00022630"/>
    </source>
</evidence>
<dbReference type="InterPro" id="IPR006094">
    <property type="entry name" value="Oxid_FAD_bind_N"/>
</dbReference>
<dbReference type="InterPro" id="IPR016169">
    <property type="entry name" value="FAD-bd_PCMH_sub2"/>
</dbReference>
<reference evidence="10 12" key="1">
    <citation type="journal article" date="2015" name="Genome Announc.">
        <title>Complete Genome Sequences for Two Strains of a Novel Fastidious, Partially Acid-Fast, Gram-Positive Corynebacterineae Bacterium, Derived from Human Clinical Samples.</title>
        <authorList>
            <person name="Nicholson A.C."/>
            <person name="Bell M."/>
            <person name="Humrighouse B.W."/>
            <person name="McQuiston J.R."/>
        </authorList>
    </citation>
    <scope>NUCLEOTIDE SEQUENCE [LARGE SCALE GENOMIC DNA]</scope>
    <source>
        <strain evidence="10 12">X1698</strain>
    </source>
</reference>
<dbReference type="InterPro" id="IPR016171">
    <property type="entry name" value="Vanillyl_alc_oxidase_C-sub2"/>
</dbReference>
<dbReference type="Gene3D" id="1.10.45.10">
    <property type="entry name" value="Vanillyl-alcohol Oxidase, Chain A, domain 4"/>
    <property type="match status" value="1"/>
</dbReference>
<dbReference type="STRING" id="1528099.AL705_05045"/>
<dbReference type="SUPFAM" id="SSF55103">
    <property type="entry name" value="FAD-linked oxidases, C-terminal domain"/>
    <property type="match status" value="1"/>
</dbReference>
<keyword evidence="4" id="KW-0560">Oxidoreductase</keyword>
<dbReference type="GeneID" id="84894915"/>
<dbReference type="GO" id="GO:0071949">
    <property type="term" value="F:FAD binding"/>
    <property type="evidence" value="ECO:0007669"/>
    <property type="project" value="InterPro"/>
</dbReference>
<dbReference type="PANTHER" id="PTHR46568">
    <property type="entry name" value="ALKYLDIHYDROXYACETONEPHOSPHATE SYNTHASE, PEROXISOMAL"/>
    <property type="match status" value="1"/>
</dbReference>